<dbReference type="AlphaFoldDB" id="A0A1H3Z3P6"/>
<protein>
    <submittedName>
        <fullName evidence="1">Uncharacterized protein</fullName>
    </submittedName>
</protein>
<sequence>MRTYNIPKAEWDKLMARFDAEDAISEEEAAKLLGIKLVSLRVARCKGTIPADCWTKPKVGNTVYFKSRLLNL</sequence>
<dbReference type="Proteomes" id="UP000199041">
    <property type="component" value="Unassembled WGS sequence"/>
</dbReference>
<keyword evidence="2" id="KW-1185">Reference proteome</keyword>
<evidence type="ECO:0000313" key="1">
    <source>
        <dbReference type="EMBL" id="SEA18463.1"/>
    </source>
</evidence>
<organism evidence="1 2">
    <name type="scientific">Arachidicoccus rhizosphaerae</name>
    <dbReference type="NCBI Taxonomy" id="551991"/>
    <lineage>
        <taxon>Bacteria</taxon>
        <taxon>Pseudomonadati</taxon>
        <taxon>Bacteroidota</taxon>
        <taxon>Chitinophagia</taxon>
        <taxon>Chitinophagales</taxon>
        <taxon>Chitinophagaceae</taxon>
        <taxon>Arachidicoccus</taxon>
    </lineage>
</organism>
<accession>A0A1H3Z3P6</accession>
<reference evidence="1 2" key="1">
    <citation type="submission" date="2016-10" db="EMBL/GenBank/DDBJ databases">
        <authorList>
            <person name="de Groot N.N."/>
        </authorList>
    </citation>
    <scope>NUCLEOTIDE SEQUENCE [LARGE SCALE GENOMIC DNA]</scope>
    <source>
        <strain evidence="1 2">Vu-144</strain>
    </source>
</reference>
<name>A0A1H3Z3P6_9BACT</name>
<dbReference type="RefSeq" id="WP_091397383.1">
    <property type="nucleotide sequence ID" value="NZ_FNQY01000010.1"/>
</dbReference>
<gene>
    <name evidence="1" type="ORF">SAMN05192529_1107</name>
</gene>
<dbReference type="EMBL" id="FNQY01000010">
    <property type="protein sequence ID" value="SEA18463.1"/>
    <property type="molecule type" value="Genomic_DNA"/>
</dbReference>
<dbReference type="STRING" id="551991.SAMN05192529_1107"/>
<proteinExistence type="predicted"/>
<evidence type="ECO:0000313" key="2">
    <source>
        <dbReference type="Proteomes" id="UP000199041"/>
    </source>
</evidence>